<feature type="region of interest" description="Disordered" evidence="1">
    <location>
        <begin position="58"/>
        <end position="77"/>
    </location>
</feature>
<accession>A0AAW0YYL4</accession>
<gene>
    <name evidence="2" type="ORF">IAR55_003416</name>
</gene>
<name>A0AAW0YYL4_9TREE</name>
<organism evidence="2 3">
    <name type="scientific">Kwoniella newhampshirensis</name>
    <dbReference type="NCBI Taxonomy" id="1651941"/>
    <lineage>
        <taxon>Eukaryota</taxon>
        <taxon>Fungi</taxon>
        <taxon>Dikarya</taxon>
        <taxon>Basidiomycota</taxon>
        <taxon>Agaricomycotina</taxon>
        <taxon>Tremellomycetes</taxon>
        <taxon>Tremellales</taxon>
        <taxon>Cryptococcaceae</taxon>
        <taxon>Kwoniella</taxon>
    </lineage>
</organism>
<evidence type="ECO:0000256" key="1">
    <source>
        <dbReference type="SAM" id="MobiDB-lite"/>
    </source>
</evidence>
<sequence>MSEPGPSTFVIPSIPLPQHSSMTIPPDQRTVLQVLSSLLQAHQSRTHSHPYYNPYAPLSATPLNNDNGKGKRRSGDREALRELREGISVLRIVIGGERDTSRLSRALKEVTTHQSAILPSLSSLPIPTSSTSSTAPLFPSSHLLLPPTSLLQTLSKALGLEPFLEDSQFGLLKSSLAIAGGRFVVDVDLETDTLSGAEEGEGEDDDPMTTTITSQGGAGAGSGGGEEGVGERGKVRLSKLTANHVTKEGGTGKSDWISNVLRGVVELYLDQWNQGEGGDVWEKEKNVRFIESELRDLKALDDVATARGEQGGDAEVVDWFEELEKIAKVVATMVDDGTIYPSERDTIFPTFRLLLPASVPDATSSNPTMRIRPARRDEASPVAGTPAGKNSERETTIDVDMDESGRGWFKGDWVIEVVPFEGVDGIVVRRGWMSDGVVDKFSESDGKEALTVGIRAENLLYRPFSQTTSLLSVPVPPQVFPYTGSFVHSRSADMPEQHWSIAQPGPLAWVVGWVGLPNSQEAFQKIVGALRRQIVLNGLFTSIFKPDLLQMDGVDVPDDDDGDADDLLAGSQRVVPLTMTLRESSIAVSFPHLNSKGEFTEVNVVLEPDAAAPHYVVVRTVFGPQAGERSDVAATRDLTALIEGLSQ</sequence>
<dbReference type="AlphaFoldDB" id="A0AAW0YYL4"/>
<feature type="region of interest" description="Disordered" evidence="1">
    <location>
        <begin position="196"/>
        <end position="233"/>
    </location>
</feature>
<feature type="compositionally biased region" description="Gly residues" evidence="1">
    <location>
        <begin position="216"/>
        <end position="227"/>
    </location>
</feature>
<comment type="caution">
    <text evidence="2">The sequence shown here is derived from an EMBL/GenBank/DDBJ whole genome shotgun (WGS) entry which is preliminary data.</text>
</comment>
<dbReference type="KEGG" id="kne:92180674"/>
<evidence type="ECO:0000313" key="2">
    <source>
        <dbReference type="EMBL" id="KAK8854677.1"/>
    </source>
</evidence>
<evidence type="ECO:0000313" key="3">
    <source>
        <dbReference type="Proteomes" id="UP001388673"/>
    </source>
</evidence>
<dbReference type="Proteomes" id="UP001388673">
    <property type="component" value="Unassembled WGS sequence"/>
</dbReference>
<dbReference type="EMBL" id="JBCAWK010000006">
    <property type="protein sequence ID" value="KAK8854677.1"/>
    <property type="molecule type" value="Genomic_DNA"/>
</dbReference>
<protein>
    <recommendedName>
        <fullName evidence="4">Mediator of RNA polymerase II transcription subunit 1</fullName>
    </recommendedName>
</protein>
<feature type="compositionally biased region" description="Acidic residues" evidence="1">
    <location>
        <begin position="198"/>
        <end position="207"/>
    </location>
</feature>
<dbReference type="GeneID" id="92180674"/>
<keyword evidence="3" id="KW-1185">Reference proteome</keyword>
<evidence type="ECO:0008006" key="4">
    <source>
        <dbReference type="Google" id="ProtNLM"/>
    </source>
</evidence>
<feature type="region of interest" description="Disordered" evidence="1">
    <location>
        <begin position="363"/>
        <end position="393"/>
    </location>
</feature>
<proteinExistence type="predicted"/>
<reference evidence="2 3" key="1">
    <citation type="journal article" date="2024" name="bioRxiv">
        <title>Comparative genomics of Cryptococcus and Kwoniella reveals pathogenesis evolution and contrasting karyotype dynamics via intercentromeric recombination or chromosome fusion.</title>
        <authorList>
            <person name="Coelho M.A."/>
            <person name="David-Palma M."/>
            <person name="Shea T."/>
            <person name="Bowers K."/>
            <person name="McGinley-Smith S."/>
            <person name="Mohammad A.W."/>
            <person name="Gnirke A."/>
            <person name="Yurkov A.M."/>
            <person name="Nowrousian M."/>
            <person name="Sun S."/>
            <person name="Cuomo C.A."/>
            <person name="Heitman J."/>
        </authorList>
    </citation>
    <scope>NUCLEOTIDE SEQUENCE [LARGE SCALE GENOMIC DNA]</scope>
    <source>
        <strain evidence="2 3">CBS 13917</strain>
    </source>
</reference>
<dbReference type="RefSeq" id="XP_066802915.1">
    <property type="nucleotide sequence ID" value="XM_066946523.1"/>
</dbReference>